<evidence type="ECO:0000313" key="2">
    <source>
        <dbReference type="Proteomes" id="UP000248857"/>
    </source>
</evidence>
<name>A0A2W1JHH6_9CYAN</name>
<organism evidence="1 2">
    <name type="scientific">Acaryochloris thomasi RCC1774</name>
    <dbReference type="NCBI Taxonomy" id="1764569"/>
    <lineage>
        <taxon>Bacteria</taxon>
        <taxon>Bacillati</taxon>
        <taxon>Cyanobacteriota</taxon>
        <taxon>Cyanophyceae</taxon>
        <taxon>Acaryochloridales</taxon>
        <taxon>Acaryochloridaceae</taxon>
        <taxon>Acaryochloris</taxon>
        <taxon>Acaryochloris thomasi</taxon>
    </lineage>
</organism>
<accession>A0A2W1JHH6</accession>
<protein>
    <submittedName>
        <fullName evidence="1">Uncharacterized protein</fullName>
    </submittedName>
</protein>
<dbReference type="RefSeq" id="WP_110988829.1">
    <property type="nucleotide sequence ID" value="NZ_CAWNWM010000032.1"/>
</dbReference>
<keyword evidence="2" id="KW-1185">Reference proteome</keyword>
<sequence length="75" mass="8694">MSSETVYLPGDPVAVLRGQIERVVKPQGETFAEAVRRWLIAEHYPHYAENFDPDSYMDLVQVETCIKAKFYPLYN</sequence>
<dbReference type="AlphaFoldDB" id="A0A2W1JHH6"/>
<reference evidence="1 2" key="1">
    <citation type="journal article" date="2018" name="Sci. Rep.">
        <title>A novel species of the marine cyanobacterium Acaryochloris with a unique pigment content and lifestyle.</title>
        <authorList>
            <person name="Partensky F."/>
            <person name="Six C."/>
            <person name="Ratin M."/>
            <person name="Garczarek L."/>
            <person name="Vaulot D."/>
            <person name="Probert I."/>
            <person name="Calteau A."/>
            <person name="Gourvil P."/>
            <person name="Marie D."/>
            <person name="Grebert T."/>
            <person name="Bouchier C."/>
            <person name="Le Panse S."/>
            <person name="Gachenot M."/>
            <person name="Rodriguez F."/>
            <person name="Garrido J.L."/>
        </authorList>
    </citation>
    <scope>NUCLEOTIDE SEQUENCE [LARGE SCALE GENOMIC DNA]</scope>
    <source>
        <strain evidence="1 2">RCC1774</strain>
    </source>
</reference>
<dbReference type="EMBL" id="PQWO01000032">
    <property type="protein sequence ID" value="PZD70592.1"/>
    <property type="molecule type" value="Genomic_DNA"/>
</dbReference>
<dbReference type="Proteomes" id="UP000248857">
    <property type="component" value="Unassembled WGS sequence"/>
</dbReference>
<comment type="caution">
    <text evidence="1">The sequence shown here is derived from an EMBL/GenBank/DDBJ whole genome shotgun (WGS) entry which is preliminary data.</text>
</comment>
<evidence type="ECO:0000313" key="1">
    <source>
        <dbReference type="EMBL" id="PZD70592.1"/>
    </source>
</evidence>
<proteinExistence type="predicted"/>
<gene>
    <name evidence="1" type="ORF">C1752_10442</name>
</gene>